<proteinExistence type="predicted"/>
<dbReference type="Proteomes" id="UP000654075">
    <property type="component" value="Unassembled WGS sequence"/>
</dbReference>
<protein>
    <submittedName>
        <fullName evidence="1">Uncharacterized protein</fullName>
    </submittedName>
</protein>
<comment type="caution">
    <text evidence="1">The sequence shown here is derived from an EMBL/GenBank/DDBJ whole genome shotgun (WGS) entry which is preliminary data.</text>
</comment>
<dbReference type="AlphaFoldDB" id="A0A813GL21"/>
<sequence>MDGLSQQLLRPTWGNCLQLPRCPQCKWTRSRMDGLSQRLLRPTWETCLQPLPRCRKGSP</sequence>
<dbReference type="EMBL" id="CAJNNV010029070">
    <property type="protein sequence ID" value="CAE8626900.1"/>
    <property type="molecule type" value="Genomic_DNA"/>
</dbReference>
<keyword evidence="2" id="KW-1185">Reference proteome</keyword>
<evidence type="ECO:0000313" key="2">
    <source>
        <dbReference type="Proteomes" id="UP000654075"/>
    </source>
</evidence>
<reference evidence="1" key="1">
    <citation type="submission" date="2021-02" db="EMBL/GenBank/DDBJ databases">
        <authorList>
            <person name="Dougan E. K."/>
            <person name="Rhodes N."/>
            <person name="Thang M."/>
            <person name="Chan C."/>
        </authorList>
    </citation>
    <scope>NUCLEOTIDE SEQUENCE</scope>
</reference>
<accession>A0A813GL21</accession>
<gene>
    <name evidence="1" type="ORF">PGLA1383_LOCUS43772</name>
</gene>
<name>A0A813GL21_POLGL</name>
<organism evidence="1 2">
    <name type="scientific">Polarella glacialis</name>
    <name type="common">Dinoflagellate</name>
    <dbReference type="NCBI Taxonomy" id="89957"/>
    <lineage>
        <taxon>Eukaryota</taxon>
        <taxon>Sar</taxon>
        <taxon>Alveolata</taxon>
        <taxon>Dinophyceae</taxon>
        <taxon>Suessiales</taxon>
        <taxon>Suessiaceae</taxon>
        <taxon>Polarella</taxon>
    </lineage>
</organism>
<evidence type="ECO:0000313" key="1">
    <source>
        <dbReference type="EMBL" id="CAE8626900.1"/>
    </source>
</evidence>